<evidence type="ECO:0000313" key="3">
    <source>
        <dbReference type="Proteomes" id="UP000236173"/>
    </source>
</evidence>
<name>A0A2H5XB97_9BACT</name>
<keyword evidence="1" id="KW-0812">Transmembrane</keyword>
<accession>A0A2H5XB97</accession>
<proteinExistence type="predicted"/>
<dbReference type="EMBL" id="BEHT01000011">
    <property type="protein sequence ID" value="GBC98459.1"/>
    <property type="molecule type" value="Genomic_DNA"/>
</dbReference>
<reference evidence="3" key="1">
    <citation type="submission" date="2017-09" db="EMBL/GenBank/DDBJ databases">
        <title>Metaegenomics of thermophilic ammonia-oxidizing enrichment culture.</title>
        <authorList>
            <person name="Kato S."/>
            <person name="Suzuki K."/>
        </authorList>
    </citation>
    <scope>NUCLEOTIDE SEQUENCE [LARGE SCALE GENOMIC DNA]</scope>
</reference>
<feature type="transmembrane region" description="Helical" evidence="1">
    <location>
        <begin position="7"/>
        <end position="27"/>
    </location>
</feature>
<dbReference type="Proteomes" id="UP000236173">
    <property type="component" value="Unassembled WGS sequence"/>
</dbReference>
<organism evidence="2 3">
    <name type="scientific">Candidatus Fervidibacter japonicus</name>
    <dbReference type="NCBI Taxonomy" id="2035412"/>
    <lineage>
        <taxon>Bacteria</taxon>
        <taxon>Candidatus Fervidibacterota</taxon>
        <taxon>Candidatus Fervidibacter</taxon>
    </lineage>
</organism>
<sequence>MQVLGYLIAGLNLLFAIGLVLAMLFHITEQETGGAGGGWGIVGGRHILTSQSGVATFLDRFITWLAAGFLITAFLTVFVFRM</sequence>
<keyword evidence="1" id="KW-0472">Membrane</keyword>
<comment type="caution">
    <text evidence="2">The sequence shown here is derived from an EMBL/GenBank/DDBJ whole genome shotgun (WGS) entry which is preliminary data.</text>
</comment>
<evidence type="ECO:0000256" key="1">
    <source>
        <dbReference type="SAM" id="Phobius"/>
    </source>
</evidence>
<feature type="transmembrane region" description="Helical" evidence="1">
    <location>
        <begin position="61"/>
        <end position="80"/>
    </location>
</feature>
<evidence type="ECO:0000313" key="2">
    <source>
        <dbReference type="EMBL" id="GBC98459.1"/>
    </source>
</evidence>
<dbReference type="AlphaFoldDB" id="A0A2H5XB97"/>
<keyword evidence="1" id="KW-1133">Transmembrane helix</keyword>
<protein>
    <submittedName>
        <fullName evidence="2">Uncharacterized protein</fullName>
    </submittedName>
</protein>
<gene>
    <name evidence="2" type="ORF">HRbin17_00971</name>
</gene>